<dbReference type="Gene3D" id="2.60.120.260">
    <property type="entry name" value="Galactose-binding domain-like"/>
    <property type="match status" value="1"/>
</dbReference>
<dbReference type="Pfam" id="PF02018">
    <property type="entry name" value="CBM_4_9"/>
    <property type="match status" value="1"/>
</dbReference>
<organism evidence="3 4">
    <name type="scientific">Aspergillus calidoustus</name>
    <dbReference type="NCBI Taxonomy" id="454130"/>
    <lineage>
        <taxon>Eukaryota</taxon>
        <taxon>Fungi</taxon>
        <taxon>Dikarya</taxon>
        <taxon>Ascomycota</taxon>
        <taxon>Pezizomycotina</taxon>
        <taxon>Eurotiomycetes</taxon>
        <taxon>Eurotiomycetidae</taxon>
        <taxon>Eurotiales</taxon>
        <taxon>Aspergillaceae</taxon>
        <taxon>Aspergillus</taxon>
        <taxon>Aspergillus subgen. Nidulantes</taxon>
    </lineage>
</organism>
<protein>
    <recommendedName>
        <fullName evidence="2">CBM-cenC domain-containing protein</fullName>
    </recommendedName>
</protein>
<name>A0A0U5FY74_ASPCI</name>
<keyword evidence="1" id="KW-0378">Hydrolase</keyword>
<evidence type="ECO:0000259" key="2">
    <source>
        <dbReference type="Pfam" id="PF02018"/>
    </source>
</evidence>
<dbReference type="InterPro" id="IPR003305">
    <property type="entry name" value="CenC_carb-bd"/>
</dbReference>
<reference evidence="4" key="1">
    <citation type="journal article" date="2016" name="Genome Announc.">
        <title>Draft genome sequences of fungus Aspergillus calidoustus.</title>
        <authorList>
            <person name="Horn F."/>
            <person name="Linde J."/>
            <person name="Mattern D.J."/>
            <person name="Walther G."/>
            <person name="Guthke R."/>
            <person name="Scherlach K."/>
            <person name="Martin K."/>
            <person name="Brakhage A.A."/>
            <person name="Petzke L."/>
            <person name="Valiante V."/>
        </authorList>
    </citation>
    <scope>NUCLEOTIDE SEQUENCE [LARGE SCALE GENOMIC DNA]</scope>
    <source>
        <strain evidence="4">SF006504</strain>
    </source>
</reference>
<dbReference type="AlphaFoldDB" id="A0A0U5FY74"/>
<keyword evidence="4" id="KW-1185">Reference proteome</keyword>
<dbReference type="OrthoDB" id="4240053at2759"/>
<sequence>MSCVLTQNPGFEAGMTGYYPSENTIAYVATNHEVAYAGNNFLDIAVTSIAPSGTVSQNLVNLDTTTPHNLTLYVRIDQPIPSALQCTVSASVASAPQDPITSDLIWNAGEWLRLTGLFTPSQADDVLDITGECAFHADFPEYTFNHVFIDEVVLSDCDTE</sequence>
<dbReference type="Proteomes" id="UP000054771">
    <property type="component" value="Unassembled WGS sequence"/>
</dbReference>
<dbReference type="GO" id="GO:0016798">
    <property type="term" value="F:hydrolase activity, acting on glycosyl bonds"/>
    <property type="evidence" value="ECO:0007669"/>
    <property type="project" value="InterPro"/>
</dbReference>
<evidence type="ECO:0000256" key="1">
    <source>
        <dbReference type="ARBA" id="ARBA00022801"/>
    </source>
</evidence>
<dbReference type="EMBL" id="CDMC01000001">
    <property type="protein sequence ID" value="CEL02063.1"/>
    <property type="molecule type" value="Genomic_DNA"/>
</dbReference>
<dbReference type="SUPFAM" id="SSF49785">
    <property type="entry name" value="Galactose-binding domain-like"/>
    <property type="match status" value="1"/>
</dbReference>
<accession>A0A0U5FY74</accession>
<evidence type="ECO:0000313" key="3">
    <source>
        <dbReference type="EMBL" id="CEL02063.1"/>
    </source>
</evidence>
<feature type="domain" description="CBM-cenC" evidence="2">
    <location>
        <begin position="6"/>
        <end position="129"/>
    </location>
</feature>
<proteinExistence type="predicted"/>
<gene>
    <name evidence="3" type="ORF">ASPCAL01638</name>
</gene>
<evidence type="ECO:0000313" key="4">
    <source>
        <dbReference type="Proteomes" id="UP000054771"/>
    </source>
</evidence>
<dbReference type="InterPro" id="IPR008979">
    <property type="entry name" value="Galactose-bd-like_sf"/>
</dbReference>